<keyword evidence="1" id="KW-0472">Membrane</keyword>
<reference evidence="3 5" key="1">
    <citation type="submission" date="2016-02" db="EMBL/GenBank/DDBJ databases">
        <title>Draft genome sequence for Clostridium paradoxum JW-YL-7.</title>
        <authorList>
            <person name="Utturkar S.M."/>
            <person name="Lancaster A."/>
            <person name="Poole F.L."/>
            <person name="Adams M.W."/>
            <person name="Brown S.D."/>
        </authorList>
    </citation>
    <scope>NUCLEOTIDE SEQUENCE [LARGE SCALE GENOMIC DNA]</scope>
    <source>
        <strain evidence="3 5">JW-YL-7</strain>
    </source>
</reference>
<feature type="chain" id="PRO_5015051179" evidence="2">
    <location>
        <begin position="26"/>
        <end position="716"/>
    </location>
</feature>
<dbReference type="Proteomes" id="UP000323392">
    <property type="component" value="Unassembled WGS sequence"/>
</dbReference>
<evidence type="ECO:0000313" key="3">
    <source>
        <dbReference type="EMBL" id="KXZ39944.1"/>
    </source>
</evidence>
<proteinExistence type="predicted"/>
<keyword evidence="1" id="KW-1133">Transmembrane helix</keyword>
<evidence type="ECO:0000256" key="2">
    <source>
        <dbReference type="SAM" id="SignalP"/>
    </source>
</evidence>
<dbReference type="PATRIC" id="fig|1121328.3.peg.1026"/>
<reference evidence="4 6" key="2">
    <citation type="submission" date="2016-11" db="EMBL/GenBank/DDBJ databases">
        <authorList>
            <person name="Varghese N."/>
            <person name="Submissions S."/>
        </authorList>
    </citation>
    <scope>NUCLEOTIDE SEQUENCE [LARGE SCALE GENOMIC DNA]</scope>
    <source>
        <strain evidence="4 6">DSM 7308</strain>
    </source>
</reference>
<protein>
    <submittedName>
        <fullName evidence="3">Membrane protein</fullName>
    </submittedName>
</protein>
<feature type="transmembrane region" description="Helical" evidence="1">
    <location>
        <begin position="597"/>
        <end position="617"/>
    </location>
</feature>
<dbReference type="Proteomes" id="UP000092605">
    <property type="component" value="Unassembled WGS sequence"/>
</dbReference>
<dbReference type="OrthoDB" id="3199331at2"/>
<keyword evidence="6" id="KW-1185">Reference proteome</keyword>
<gene>
    <name evidence="3" type="ORF">JWYL7_1019</name>
    <name evidence="4" type="ORF">SAMN05661008_00834</name>
</gene>
<evidence type="ECO:0000313" key="5">
    <source>
        <dbReference type="Proteomes" id="UP000092605"/>
    </source>
</evidence>
<feature type="transmembrane region" description="Helical" evidence="1">
    <location>
        <begin position="425"/>
        <end position="442"/>
    </location>
</feature>
<organism evidence="3 5">
    <name type="scientific">Alkalithermobacter thermoalcaliphilus JW-YL-7 = DSM 7308</name>
    <dbReference type="NCBI Taxonomy" id="1121328"/>
    <lineage>
        <taxon>Bacteria</taxon>
        <taxon>Bacillati</taxon>
        <taxon>Bacillota</taxon>
        <taxon>Clostridia</taxon>
        <taxon>Peptostreptococcales</taxon>
        <taxon>Tepidibacteraceae</taxon>
        <taxon>Alkalithermobacter</taxon>
    </lineage>
</organism>
<dbReference type="RefSeq" id="WP_066069979.1">
    <property type="nucleotide sequence ID" value="NZ_FRBG01000005.1"/>
</dbReference>
<feature type="transmembrane region" description="Helical" evidence="1">
    <location>
        <begin position="624"/>
        <end position="648"/>
    </location>
</feature>
<feature type="transmembrane region" description="Helical" evidence="1">
    <location>
        <begin position="518"/>
        <end position="535"/>
    </location>
</feature>
<comment type="caution">
    <text evidence="3">The sequence shown here is derived from an EMBL/GenBank/DDBJ whole genome shotgun (WGS) entry which is preliminary data.</text>
</comment>
<dbReference type="EMBL" id="LSFY01000001">
    <property type="protein sequence ID" value="KXZ39944.1"/>
    <property type="molecule type" value="Genomic_DNA"/>
</dbReference>
<evidence type="ECO:0000313" key="4">
    <source>
        <dbReference type="EMBL" id="SHK76209.1"/>
    </source>
</evidence>
<dbReference type="EMBL" id="FRBG01000005">
    <property type="protein sequence ID" value="SHK76209.1"/>
    <property type="molecule type" value="Genomic_DNA"/>
</dbReference>
<feature type="transmembrane region" description="Helical" evidence="1">
    <location>
        <begin position="454"/>
        <end position="475"/>
    </location>
</feature>
<evidence type="ECO:0000313" key="6">
    <source>
        <dbReference type="Proteomes" id="UP000323392"/>
    </source>
</evidence>
<dbReference type="AlphaFoldDB" id="A0A150FQR1"/>
<accession>A0A150FQR1</accession>
<feature type="transmembrane region" description="Helical" evidence="1">
    <location>
        <begin position="541"/>
        <end position="558"/>
    </location>
</feature>
<evidence type="ECO:0000256" key="1">
    <source>
        <dbReference type="SAM" id="Phobius"/>
    </source>
</evidence>
<feature type="signal peptide" evidence="2">
    <location>
        <begin position="1"/>
        <end position="25"/>
    </location>
</feature>
<feature type="transmembrane region" description="Helical" evidence="1">
    <location>
        <begin position="367"/>
        <end position="386"/>
    </location>
</feature>
<feature type="transmembrane region" description="Helical" evidence="1">
    <location>
        <begin position="686"/>
        <end position="706"/>
    </location>
</feature>
<keyword evidence="2" id="KW-0732">Signal</keyword>
<feature type="transmembrane region" description="Helical" evidence="1">
    <location>
        <begin position="398"/>
        <end position="419"/>
    </location>
</feature>
<dbReference type="STRING" id="1121328.JWYL7_1019"/>
<name>A0A150FQR1_CLOPD</name>
<feature type="transmembrane region" description="Helical" evidence="1">
    <location>
        <begin position="570"/>
        <end position="591"/>
    </location>
</feature>
<sequence precursor="true">MKKRFFGLFLAILFILNVFTSFSYADTNGKVILVVINRTSLENMLSIDRIKQELNDRGYIGLMNIRGSRGTSDVRSYATIGSGTRAYINYRSLDFQTLDEQSKKIYERRTGKKAKYINNLNINTLRSESLAGEYSAVLGALGTELKNNDLRVSVIGNADTDTEQRREICLIGMDENGQIENGNIDFINIDDNTMPFGIKTDYKRLIADTKKFYDKSDLLVVELGDTYRLDLYRNNLNLNSYNKMKEKIYDNISGYLDELFNIASENDRIYILSPYPTLEHFRAGYRLSPVIVFEKDSKGILASSTTRRKGLIGNVDIPVDILEYFGKESPAMIGRTIQKISKDNNIDFLNYEYEKIVSTYNIRIPTLYTYAVFQMIVWIIALLAIFMKKKIPKQLFNAFVAILKFTLVIPFVLLIEPILNLNSELSIILAAIGLSFVAFYIVHKFVKDDLNKITILSSITFLGILIDAATGQNMIKNSLLGYDPIIGARYYGIGNEYMGVLIGSIILSLSSLLEKNKISKLVLSLVLFMCIFILGHPKMGANVGGTITAVFAFTFLILKVYDVKVDIKKIILILTLVVLVVGTMAFIDINFSKSQSHLGGAIQDIITTGPIIIIQIIRRKIEMNLRLIGVSIWSKVLILGVIIVGILFNKPSGILKKLCDIYPNIEKGWQAIIAGSIVGFLVNDSGVVAAATSILYVIVPVLLLIMKDIDKLKSQE</sequence>
<keyword evidence="1" id="KW-0812">Transmembrane</keyword>
<feature type="transmembrane region" description="Helical" evidence="1">
    <location>
        <begin position="495"/>
        <end position="513"/>
    </location>
</feature>